<dbReference type="InterPro" id="IPR008974">
    <property type="entry name" value="TRAF-like"/>
</dbReference>
<dbReference type="AlphaFoldDB" id="A0A9Q1C372"/>
<feature type="coiled-coil region" evidence="1">
    <location>
        <begin position="18"/>
        <end position="80"/>
    </location>
</feature>
<dbReference type="SUPFAM" id="SSF49599">
    <property type="entry name" value="TRAF domain-like"/>
    <property type="match status" value="1"/>
</dbReference>
<dbReference type="InterPro" id="IPR049342">
    <property type="entry name" value="TRAF1-6_MATH_dom"/>
</dbReference>
<accession>A0A9Q1C372</accession>
<reference evidence="3" key="1">
    <citation type="submission" date="2021-10" db="EMBL/GenBank/DDBJ databases">
        <title>Tropical sea cucumber genome reveals ecological adaptation and Cuvierian tubules defense mechanism.</title>
        <authorList>
            <person name="Chen T."/>
        </authorList>
    </citation>
    <scope>NUCLEOTIDE SEQUENCE</scope>
    <source>
        <strain evidence="3">Nanhai2018</strain>
        <tissue evidence="3">Muscle</tissue>
    </source>
</reference>
<dbReference type="EMBL" id="JAIZAY010000007">
    <property type="protein sequence ID" value="KAJ8038388.1"/>
    <property type="molecule type" value="Genomic_DNA"/>
</dbReference>
<comment type="caution">
    <text evidence="3">The sequence shown here is derived from an EMBL/GenBank/DDBJ whole genome shotgun (WGS) entry which is preliminary data.</text>
</comment>
<evidence type="ECO:0000313" key="4">
    <source>
        <dbReference type="Proteomes" id="UP001152320"/>
    </source>
</evidence>
<feature type="domain" description="MATH" evidence="2">
    <location>
        <begin position="90"/>
        <end position="236"/>
    </location>
</feature>
<keyword evidence="1" id="KW-0175">Coiled coil</keyword>
<dbReference type="Proteomes" id="UP001152320">
    <property type="component" value="Chromosome 7"/>
</dbReference>
<dbReference type="GO" id="GO:0009898">
    <property type="term" value="C:cytoplasmic side of plasma membrane"/>
    <property type="evidence" value="ECO:0007669"/>
    <property type="project" value="TreeGrafter"/>
</dbReference>
<sequence>MDPNILFKIILSLEGEKSQALLEELVELLDRYKAQKEAFYSAEMNHAQLLKLVKKYDIAIQQLLNDFIQKEATISDLKKREKEAINGTYDGVSFIEIKEYSQKKSAAISGSPCIYFDDFFTGPQGYKMCAQIYLNGDGSGKGTHLSIFLMLKKGPFDSILPFPLQGSVTFTLLNQDNKDPLRQTLALPEQSIPSSQRPTKEINILSACHKFVSHKVIEKFEEGFLRNDTIAITVKVDLS</sequence>
<dbReference type="PANTHER" id="PTHR10131:SF138">
    <property type="entry name" value="RE66324P"/>
    <property type="match status" value="1"/>
</dbReference>
<organism evidence="3 4">
    <name type="scientific">Holothuria leucospilota</name>
    <name type="common">Black long sea cucumber</name>
    <name type="synonym">Mertensiothuria leucospilota</name>
    <dbReference type="NCBI Taxonomy" id="206669"/>
    <lineage>
        <taxon>Eukaryota</taxon>
        <taxon>Metazoa</taxon>
        <taxon>Echinodermata</taxon>
        <taxon>Eleutherozoa</taxon>
        <taxon>Echinozoa</taxon>
        <taxon>Holothuroidea</taxon>
        <taxon>Aspidochirotacea</taxon>
        <taxon>Aspidochirotida</taxon>
        <taxon>Holothuriidae</taxon>
        <taxon>Holothuria</taxon>
    </lineage>
</organism>
<dbReference type="GO" id="GO:0005164">
    <property type="term" value="F:tumor necrosis factor receptor binding"/>
    <property type="evidence" value="ECO:0007669"/>
    <property type="project" value="TreeGrafter"/>
</dbReference>
<gene>
    <name evidence="3" type="ORF">HOLleu_15807</name>
</gene>
<dbReference type="Gene3D" id="2.60.210.10">
    <property type="entry name" value="Apoptosis, Tumor Necrosis Factor Receptor Associated Protein 2, Chain A"/>
    <property type="match status" value="1"/>
</dbReference>
<protein>
    <submittedName>
        <fullName evidence="3">TNF receptor-associated factor 2</fullName>
    </submittedName>
</protein>
<dbReference type="InterPro" id="IPR002083">
    <property type="entry name" value="MATH/TRAF_dom"/>
</dbReference>
<dbReference type="OrthoDB" id="5947827at2759"/>
<dbReference type="GO" id="GO:0043122">
    <property type="term" value="P:regulation of canonical NF-kappaB signal transduction"/>
    <property type="evidence" value="ECO:0007669"/>
    <property type="project" value="TreeGrafter"/>
</dbReference>
<name>A0A9Q1C372_HOLLE</name>
<evidence type="ECO:0000256" key="1">
    <source>
        <dbReference type="SAM" id="Coils"/>
    </source>
</evidence>
<keyword evidence="4" id="KW-1185">Reference proteome</keyword>
<evidence type="ECO:0000313" key="3">
    <source>
        <dbReference type="EMBL" id="KAJ8038388.1"/>
    </source>
</evidence>
<dbReference type="PROSITE" id="PS50144">
    <property type="entry name" value="MATH"/>
    <property type="match status" value="1"/>
</dbReference>
<dbReference type="Pfam" id="PF21355">
    <property type="entry name" value="TRAF-mep_MATH"/>
    <property type="match status" value="1"/>
</dbReference>
<keyword evidence="3" id="KW-0675">Receptor</keyword>
<proteinExistence type="predicted"/>
<evidence type="ECO:0000259" key="2">
    <source>
        <dbReference type="PROSITE" id="PS50144"/>
    </source>
</evidence>
<dbReference type="PANTHER" id="PTHR10131">
    <property type="entry name" value="TNF RECEPTOR ASSOCIATED FACTOR"/>
    <property type="match status" value="1"/>
</dbReference>